<dbReference type="STRING" id="983967.A0A1E4T3Q7"/>
<dbReference type="EMBL" id="KV453850">
    <property type="protein sequence ID" value="ODV86298.1"/>
    <property type="molecule type" value="Genomic_DNA"/>
</dbReference>
<gene>
    <name evidence="2" type="ORF">CANARDRAFT_22201</name>
</gene>
<evidence type="ECO:0000256" key="1">
    <source>
        <dbReference type="SAM" id="MobiDB-lite"/>
    </source>
</evidence>
<reference evidence="3" key="1">
    <citation type="submission" date="2016-04" db="EMBL/GenBank/DDBJ databases">
        <title>Comparative genomics of biotechnologically important yeasts.</title>
        <authorList>
            <consortium name="DOE Joint Genome Institute"/>
            <person name="Riley R."/>
            <person name="Haridas S."/>
            <person name="Wolfe K.H."/>
            <person name="Lopes M.R."/>
            <person name="Hittinger C.T."/>
            <person name="Goker M."/>
            <person name="Salamov A."/>
            <person name="Wisecaver J."/>
            <person name="Long T.M."/>
            <person name="Aerts A.L."/>
            <person name="Barry K."/>
            <person name="Choi C."/>
            <person name="Clum A."/>
            <person name="Coughlan A.Y."/>
            <person name="Deshpande S."/>
            <person name="Douglass A.P."/>
            <person name="Hanson S.J."/>
            <person name="Klenk H.-P."/>
            <person name="Labutti K."/>
            <person name="Lapidus A."/>
            <person name="Lindquist E."/>
            <person name="Lipzen A."/>
            <person name="Meier-Kolthoff J.P."/>
            <person name="Ohm R.A."/>
            <person name="Otillar R.P."/>
            <person name="Pangilinan J."/>
            <person name="Peng Y."/>
            <person name="Rokas A."/>
            <person name="Rosa C.A."/>
            <person name="Scheuner C."/>
            <person name="Sibirny A.A."/>
            <person name="Slot J.C."/>
            <person name="Stielow J.B."/>
            <person name="Sun H."/>
            <person name="Kurtzman C.P."/>
            <person name="Blackwell M."/>
            <person name="Grigoriev I.V."/>
            <person name="Jeffries T.W."/>
        </authorList>
    </citation>
    <scope>NUCLEOTIDE SEQUENCE [LARGE SCALE GENOMIC DNA]</scope>
    <source>
        <strain evidence="3">NRRL YB-2248</strain>
    </source>
</reference>
<protein>
    <submittedName>
        <fullName evidence="2">Uncharacterized protein</fullName>
    </submittedName>
</protein>
<dbReference type="Proteomes" id="UP000094801">
    <property type="component" value="Unassembled WGS sequence"/>
</dbReference>
<accession>A0A1E4T3Q7</accession>
<name>A0A1E4T3Q7_9ASCO</name>
<proteinExistence type="predicted"/>
<dbReference type="OrthoDB" id="2103031at2759"/>
<dbReference type="AlphaFoldDB" id="A0A1E4T3Q7"/>
<evidence type="ECO:0000313" key="2">
    <source>
        <dbReference type="EMBL" id="ODV86298.1"/>
    </source>
</evidence>
<feature type="region of interest" description="Disordered" evidence="1">
    <location>
        <begin position="85"/>
        <end position="127"/>
    </location>
</feature>
<sequence>MGWFSWISKTDGQQGWQKASRDEINLDRNNLDLPSDLNNYLESQTSKLSDREFKGLINKQLNGPQQDQDADTYTKARELLILSEMKHRSETQTDTEAEEQSEAKNAKQKAIPKKFDRLNSGQKTSTLSQDQINEMERFKTYIRNNDLQEAVLTNCTELQIKYFECIREKGRFLMHECTPLSDFHATCKNLQKMAFITFDYNSMQTIDQCEVAKFKIDKVFNRHFKTLDDTLDDRKYLEYSKDLKWEREVFYKQFNR</sequence>
<keyword evidence="3" id="KW-1185">Reference proteome</keyword>
<evidence type="ECO:0000313" key="3">
    <source>
        <dbReference type="Proteomes" id="UP000094801"/>
    </source>
</evidence>
<organism evidence="2 3">
    <name type="scientific">[Candida] arabinofermentans NRRL YB-2248</name>
    <dbReference type="NCBI Taxonomy" id="983967"/>
    <lineage>
        <taxon>Eukaryota</taxon>
        <taxon>Fungi</taxon>
        <taxon>Dikarya</taxon>
        <taxon>Ascomycota</taxon>
        <taxon>Saccharomycotina</taxon>
        <taxon>Pichiomycetes</taxon>
        <taxon>Pichiales</taxon>
        <taxon>Pichiaceae</taxon>
        <taxon>Ogataea</taxon>
        <taxon>Ogataea/Candida clade</taxon>
    </lineage>
</organism>